<gene>
    <name evidence="5" type="ORF">G3574_15890</name>
</gene>
<dbReference type="FunFam" id="3.30.70.270:FF:000001">
    <property type="entry name" value="Diguanylate cyclase domain protein"/>
    <property type="match status" value="1"/>
</dbReference>
<reference evidence="5 6" key="1">
    <citation type="submission" date="2020-02" db="EMBL/GenBank/DDBJ databases">
        <authorList>
            <person name="Kim M.K."/>
        </authorList>
    </citation>
    <scope>NUCLEOTIDE SEQUENCE [LARGE SCALE GENOMIC DNA]</scope>
    <source>
        <strain evidence="5 6">17J57-3</strain>
    </source>
</reference>
<dbReference type="EMBL" id="JAAIVB010000052">
    <property type="protein sequence ID" value="NEX62569.1"/>
    <property type="molecule type" value="Genomic_DNA"/>
</dbReference>
<dbReference type="Proteomes" id="UP000482155">
    <property type="component" value="Unassembled WGS sequence"/>
</dbReference>
<organism evidence="5 6">
    <name type="scientific">Noviherbaspirillum galbum</name>
    <dbReference type="NCBI Taxonomy" id="2709383"/>
    <lineage>
        <taxon>Bacteria</taxon>
        <taxon>Pseudomonadati</taxon>
        <taxon>Pseudomonadota</taxon>
        <taxon>Betaproteobacteria</taxon>
        <taxon>Burkholderiales</taxon>
        <taxon>Oxalobacteraceae</taxon>
        <taxon>Noviherbaspirillum</taxon>
    </lineage>
</organism>
<dbReference type="InterPro" id="IPR000160">
    <property type="entry name" value="GGDEF_dom"/>
</dbReference>
<evidence type="ECO:0000256" key="2">
    <source>
        <dbReference type="ARBA" id="ARBA00034247"/>
    </source>
</evidence>
<dbReference type="AlphaFoldDB" id="A0A6B3SXQ3"/>
<feature type="transmembrane region" description="Helical" evidence="3">
    <location>
        <begin position="117"/>
        <end position="137"/>
    </location>
</feature>
<dbReference type="RefSeq" id="WP_163965046.1">
    <property type="nucleotide sequence ID" value="NZ_JAAIVB010000052.1"/>
</dbReference>
<dbReference type="InterPro" id="IPR029787">
    <property type="entry name" value="Nucleotide_cyclase"/>
</dbReference>
<feature type="domain" description="GGDEF" evidence="4">
    <location>
        <begin position="252"/>
        <end position="380"/>
    </location>
</feature>
<evidence type="ECO:0000256" key="3">
    <source>
        <dbReference type="SAM" id="Phobius"/>
    </source>
</evidence>
<feature type="transmembrane region" description="Helical" evidence="3">
    <location>
        <begin position="149"/>
        <end position="170"/>
    </location>
</feature>
<feature type="transmembrane region" description="Helical" evidence="3">
    <location>
        <begin position="59"/>
        <end position="80"/>
    </location>
</feature>
<dbReference type="GO" id="GO:0005886">
    <property type="term" value="C:plasma membrane"/>
    <property type="evidence" value="ECO:0007669"/>
    <property type="project" value="TreeGrafter"/>
</dbReference>
<dbReference type="GO" id="GO:0052621">
    <property type="term" value="F:diguanylate cyclase activity"/>
    <property type="evidence" value="ECO:0007669"/>
    <property type="project" value="UniProtKB-EC"/>
</dbReference>
<dbReference type="CDD" id="cd01949">
    <property type="entry name" value="GGDEF"/>
    <property type="match status" value="1"/>
</dbReference>
<accession>A0A6B3SXQ3</accession>
<dbReference type="PANTHER" id="PTHR45138:SF9">
    <property type="entry name" value="DIGUANYLATE CYCLASE DGCM-RELATED"/>
    <property type="match status" value="1"/>
</dbReference>
<name>A0A6B3SXQ3_9BURK</name>
<dbReference type="InterPro" id="IPR050469">
    <property type="entry name" value="Diguanylate_Cyclase"/>
</dbReference>
<feature type="transmembrane region" description="Helical" evidence="3">
    <location>
        <begin position="190"/>
        <end position="210"/>
    </location>
</feature>
<evidence type="ECO:0000313" key="5">
    <source>
        <dbReference type="EMBL" id="NEX62569.1"/>
    </source>
</evidence>
<comment type="caution">
    <text evidence="5">The sequence shown here is derived from an EMBL/GenBank/DDBJ whole genome shotgun (WGS) entry which is preliminary data.</text>
</comment>
<dbReference type="GO" id="GO:0043709">
    <property type="term" value="P:cell adhesion involved in single-species biofilm formation"/>
    <property type="evidence" value="ECO:0007669"/>
    <property type="project" value="TreeGrafter"/>
</dbReference>
<dbReference type="GO" id="GO:1902201">
    <property type="term" value="P:negative regulation of bacterial-type flagellum-dependent cell motility"/>
    <property type="evidence" value="ECO:0007669"/>
    <property type="project" value="TreeGrafter"/>
</dbReference>
<evidence type="ECO:0000259" key="4">
    <source>
        <dbReference type="PROSITE" id="PS50887"/>
    </source>
</evidence>
<dbReference type="SMART" id="SM00267">
    <property type="entry name" value="GGDEF"/>
    <property type="match status" value="1"/>
</dbReference>
<dbReference type="NCBIfam" id="TIGR00254">
    <property type="entry name" value="GGDEF"/>
    <property type="match status" value="1"/>
</dbReference>
<dbReference type="InterPro" id="IPR043128">
    <property type="entry name" value="Rev_trsase/Diguanyl_cyclase"/>
</dbReference>
<dbReference type="Pfam" id="PF00990">
    <property type="entry name" value="GGDEF"/>
    <property type="match status" value="1"/>
</dbReference>
<dbReference type="PANTHER" id="PTHR45138">
    <property type="entry name" value="REGULATORY COMPONENTS OF SENSORY TRANSDUCTION SYSTEM"/>
    <property type="match status" value="1"/>
</dbReference>
<evidence type="ECO:0000313" key="6">
    <source>
        <dbReference type="Proteomes" id="UP000482155"/>
    </source>
</evidence>
<protein>
    <recommendedName>
        <fullName evidence="1">diguanylate cyclase</fullName>
        <ecNumber evidence="1">2.7.7.65</ecNumber>
    </recommendedName>
</protein>
<feature type="transmembrane region" description="Helical" evidence="3">
    <location>
        <begin position="6"/>
        <end position="24"/>
    </location>
</feature>
<dbReference type="SUPFAM" id="SSF55073">
    <property type="entry name" value="Nucleotide cyclase"/>
    <property type="match status" value="1"/>
</dbReference>
<dbReference type="PROSITE" id="PS50887">
    <property type="entry name" value="GGDEF"/>
    <property type="match status" value="1"/>
</dbReference>
<keyword evidence="3" id="KW-0812">Transmembrane</keyword>
<comment type="catalytic activity">
    <reaction evidence="2">
        <text>2 GTP = 3',3'-c-di-GMP + 2 diphosphate</text>
        <dbReference type="Rhea" id="RHEA:24898"/>
        <dbReference type="ChEBI" id="CHEBI:33019"/>
        <dbReference type="ChEBI" id="CHEBI:37565"/>
        <dbReference type="ChEBI" id="CHEBI:58805"/>
        <dbReference type="EC" id="2.7.7.65"/>
    </reaction>
</comment>
<dbReference type="EC" id="2.7.7.65" evidence="1"/>
<sequence>MLSTKQIFLIACLLCFVTFLVLFSFRENGVKGIRQVILGCVLGMAGNILYAYGRELAPFFGYEMANGTYAAASAAMLVGYRKLFKRPPHIRLLAGLVAGLTVATGVFHYVFDSFEARTAITSLFQAGVAAAIGFTVLQARQEWRRPYSANHFILGMCALIAGGHVFRVFYQLLTAGAPRSLLEPTGWNTLILAAGAFALPVLALGALLTAHRRIVLMAEHAANQDYLTGAWSRRAFFDVGGRELARARRNGRPVSLLLIDLDHFKPINDTHGHDAGDTVLKGFVQQALLELRRVDCLCRMGGDEFAVLMPETDLPGASTVANRLRLRIAQEQASLLGITLSIGIATLNKEDDLKSLVSRADRALYAAKDRGRNAVSVETDTLSA</sequence>
<keyword evidence="6" id="KW-1185">Reference proteome</keyword>
<feature type="transmembrane region" description="Helical" evidence="3">
    <location>
        <begin position="92"/>
        <end position="111"/>
    </location>
</feature>
<proteinExistence type="predicted"/>
<keyword evidence="3" id="KW-1133">Transmembrane helix</keyword>
<evidence type="ECO:0000256" key="1">
    <source>
        <dbReference type="ARBA" id="ARBA00012528"/>
    </source>
</evidence>
<keyword evidence="3" id="KW-0472">Membrane</keyword>
<feature type="transmembrane region" description="Helical" evidence="3">
    <location>
        <begin position="36"/>
        <end position="53"/>
    </location>
</feature>
<dbReference type="Gene3D" id="3.30.70.270">
    <property type="match status" value="1"/>
</dbReference>